<keyword evidence="5" id="KW-0963">Cytoplasm</keyword>
<dbReference type="InterPro" id="IPR036641">
    <property type="entry name" value="HPT_dom_sf"/>
</dbReference>
<dbReference type="CDD" id="cd16916">
    <property type="entry name" value="HATPase_CheA-like"/>
    <property type="match status" value="1"/>
</dbReference>
<dbReference type="PANTHER" id="PTHR43395">
    <property type="entry name" value="SENSOR HISTIDINE KINASE CHEA"/>
    <property type="match status" value="1"/>
</dbReference>
<evidence type="ECO:0000256" key="3">
    <source>
        <dbReference type="ARBA" id="ARBA00012438"/>
    </source>
</evidence>
<dbReference type="Pfam" id="PF01584">
    <property type="entry name" value="CheW"/>
    <property type="match status" value="1"/>
</dbReference>
<comment type="subcellular location">
    <subcellularLocation>
        <location evidence="2">Cytoplasm</location>
    </subcellularLocation>
</comment>
<dbReference type="InterPro" id="IPR036061">
    <property type="entry name" value="CheW-like_dom_sf"/>
</dbReference>
<evidence type="ECO:0000256" key="2">
    <source>
        <dbReference type="ARBA" id="ARBA00004496"/>
    </source>
</evidence>
<dbReference type="InterPro" id="IPR010808">
    <property type="entry name" value="CheA_P2-bd"/>
</dbReference>
<gene>
    <name evidence="19" type="ORF">GH811_04400</name>
</gene>
<dbReference type="InterPro" id="IPR035891">
    <property type="entry name" value="CheY-binding_CheA"/>
</dbReference>
<dbReference type="Pfam" id="PF07194">
    <property type="entry name" value="P2"/>
    <property type="match status" value="1"/>
</dbReference>
<evidence type="ECO:0000313" key="19">
    <source>
        <dbReference type="EMBL" id="MBC3898856.1"/>
    </source>
</evidence>
<dbReference type="InterPro" id="IPR037052">
    <property type="entry name" value="CheA-like_P2_sf"/>
</dbReference>
<comment type="function">
    <text evidence="13">Involved in the transmission of sensory signals from the chemoreceptors to the flagellar motors. CheA is autophosphorylated; it can transfer its phosphate group to either CheB or CheY.</text>
</comment>
<comment type="catalytic activity">
    <reaction evidence="1">
        <text>ATP + protein L-histidine = ADP + protein N-phospho-L-histidine.</text>
        <dbReference type="EC" id="2.7.13.3"/>
    </reaction>
</comment>
<keyword evidence="12" id="KW-0902">Two-component regulatory system</keyword>
<accession>A0ABR6YUI6</accession>
<dbReference type="Gene3D" id="1.20.120.160">
    <property type="entry name" value="HPT domain"/>
    <property type="match status" value="1"/>
</dbReference>
<dbReference type="SUPFAM" id="SSF55052">
    <property type="entry name" value="CheY-binding domain of CheA"/>
    <property type="match status" value="1"/>
</dbReference>
<evidence type="ECO:0000256" key="13">
    <source>
        <dbReference type="ARBA" id="ARBA00035100"/>
    </source>
</evidence>
<evidence type="ECO:0000256" key="12">
    <source>
        <dbReference type="ARBA" id="ARBA00023012"/>
    </source>
</evidence>
<dbReference type="Pfam" id="PF01627">
    <property type="entry name" value="Hpt"/>
    <property type="match status" value="1"/>
</dbReference>
<dbReference type="Pfam" id="PF02518">
    <property type="entry name" value="HATPase_c"/>
    <property type="match status" value="1"/>
</dbReference>
<evidence type="ECO:0000256" key="5">
    <source>
        <dbReference type="ARBA" id="ARBA00022490"/>
    </source>
</evidence>
<dbReference type="PROSITE" id="PS50109">
    <property type="entry name" value="HIS_KIN"/>
    <property type="match status" value="1"/>
</dbReference>
<evidence type="ECO:0000256" key="11">
    <source>
        <dbReference type="ARBA" id="ARBA00022840"/>
    </source>
</evidence>
<dbReference type="InterPro" id="IPR036890">
    <property type="entry name" value="HATPase_C_sf"/>
</dbReference>
<dbReference type="CDD" id="cd00088">
    <property type="entry name" value="HPT"/>
    <property type="match status" value="1"/>
</dbReference>
<dbReference type="InterPro" id="IPR008207">
    <property type="entry name" value="Sig_transdc_His_kin_Hpt_dom"/>
</dbReference>
<dbReference type="Gene3D" id="2.30.30.40">
    <property type="entry name" value="SH3 Domains"/>
    <property type="match status" value="1"/>
</dbReference>
<keyword evidence="20" id="KW-1185">Reference proteome</keyword>
<dbReference type="InterPro" id="IPR002545">
    <property type="entry name" value="CheW-lke_dom"/>
</dbReference>
<dbReference type="InterPro" id="IPR037006">
    <property type="entry name" value="CheA-like_homodim_sf"/>
</dbReference>
<dbReference type="SUPFAM" id="SSF50341">
    <property type="entry name" value="CheW-like"/>
    <property type="match status" value="1"/>
</dbReference>
<feature type="region of interest" description="Disordered" evidence="15">
    <location>
        <begin position="142"/>
        <end position="178"/>
    </location>
</feature>
<feature type="modified residue" description="Phosphohistidine" evidence="14">
    <location>
        <position position="51"/>
    </location>
</feature>
<evidence type="ECO:0000256" key="6">
    <source>
        <dbReference type="ARBA" id="ARBA00022500"/>
    </source>
</evidence>
<keyword evidence="11" id="KW-0067">ATP-binding</keyword>
<feature type="domain" description="Histidine kinase" evidence="16">
    <location>
        <begin position="368"/>
        <end position="570"/>
    </location>
</feature>
<evidence type="ECO:0000259" key="16">
    <source>
        <dbReference type="PROSITE" id="PS50109"/>
    </source>
</evidence>
<dbReference type="Proteomes" id="UP000622405">
    <property type="component" value="Unassembled WGS sequence"/>
</dbReference>
<dbReference type="EC" id="2.7.13.3" evidence="3"/>
<evidence type="ECO:0000256" key="8">
    <source>
        <dbReference type="ARBA" id="ARBA00022679"/>
    </source>
</evidence>
<comment type="caution">
    <text evidence="19">The sequence shown here is derived from an EMBL/GenBank/DDBJ whole genome shotgun (WGS) entry which is preliminary data.</text>
</comment>
<evidence type="ECO:0000256" key="7">
    <source>
        <dbReference type="ARBA" id="ARBA00022553"/>
    </source>
</evidence>
<dbReference type="EMBL" id="WJBE01000003">
    <property type="protein sequence ID" value="MBC3898856.1"/>
    <property type="molecule type" value="Genomic_DNA"/>
</dbReference>
<dbReference type="InterPro" id="IPR051315">
    <property type="entry name" value="Bact_Chemotaxis_CheA"/>
</dbReference>
<proteinExistence type="predicted"/>
<evidence type="ECO:0000259" key="18">
    <source>
        <dbReference type="PROSITE" id="PS50894"/>
    </source>
</evidence>
<dbReference type="SMART" id="SM01231">
    <property type="entry name" value="H-kinase_dim"/>
    <property type="match status" value="1"/>
</dbReference>
<sequence length="710" mass="80369">MTKNFENEPMMEVYIFETTQNLEQLEQVIICSEKSGGFSPDDVSEIFRFMHTIKGSSAMMLFDNIEKVAHAVEDIFYFIREQKPEGLDFSAVSDLVLECVDFIKEEVNKIVNKNDADGDPSFLIESLKLFLDELRRIFGAEDTQNRSQQKKQQYYIPQEKKPGLPSNAAQSDQEPGANSNGSCYQVIIQYEDDCTMENIRAYTLVFGLAELAEEVYYLPADIAENPETAAYIRENGFEIYFKTEIGYDEIKAHFENIIYIEQLFFREIEDERLDVFRREQKALQSSETFALPDQERCKPVTPPPAVAFSEDTQKNNTGAAQKMISVNVDKLDNLMNLVGELMITESMVTQCPEVEVIQSENFHKASIELHKITVELQDMVMSIRMVPLSTTFVKMNRIVRDMCKKLNREVVLDLYGEETEVDKNIIEHISDPLMHIIRNAIDHGIESEEERLASGKNKAGHIILEAKNVGSDVLIVIKDDGRGLDKARILEKARQNNLLTKPEDEMSDREIFKLILLPGFSTKESITEFSGRGVGMDVVTKNLEEVGGTVLVDSEMGRGTTITLKIPLTLAIVEGMNIRVGKSRYTIPITTISESFRPDQNDCLMDPDNNEMVMIRGQCFPILRLHQHYHIKNAETDLTKGILIMVEQEEKVICVFADELLGQQQVVVKALPNYVNSMKKILGLAGCTLLPDGSISLIMDISGLTGLRVQ</sequence>
<dbReference type="Gene3D" id="3.30.70.1110">
    <property type="entry name" value="Histidine kinase CheA-like, P2 response regulator-binding domain"/>
    <property type="match status" value="1"/>
</dbReference>
<dbReference type="InterPro" id="IPR003594">
    <property type="entry name" value="HATPase_dom"/>
</dbReference>
<dbReference type="SMART" id="SM00073">
    <property type="entry name" value="HPT"/>
    <property type="match status" value="1"/>
</dbReference>
<dbReference type="InterPro" id="IPR004105">
    <property type="entry name" value="CheA-like_dim"/>
</dbReference>
<dbReference type="InterPro" id="IPR036097">
    <property type="entry name" value="HisK_dim/P_sf"/>
</dbReference>
<dbReference type="PANTHER" id="PTHR43395:SF10">
    <property type="entry name" value="CHEMOTAXIS PROTEIN CHEA"/>
    <property type="match status" value="1"/>
</dbReference>
<organism evidence="19 20">
    <name type="scientific">Acetobacterium malicum</name>
    <dbReference type="NCBI Taxonomy" id="52692"/>
    <lineage>
        <taxon>Bacteria</taxon>
        <taxon>Bacillati</taxon>
        <taxon>Bacillota</taxon>
        <taxon>Clostridia</taxon>
        <taxon>Eubacteriales</taxon>
        <taxon>Eubacteriaceae</taxon>
        <taxon>Acetobacterium</taxon>
    </lineage>
</organism>
<dbReference type="SUPFAM" id="SSF47384">
    <property type="entry name" value="Homodimeric domain of signal transducing histidine kinase"/>
    <property type="match status" value="1"/>
</dbReference>
<evidence type="ECO:0000256" key="10">
    <source>
        <dbReference type="ARBA" id="ARBA00022777"/>
    </source>
</evidence>
<dbReference type="InterPro" id="IPR005467">
    <property type="entry name" value="His_kinase_dom"/>
</dbReference>
<feature type="domain" description="HPt" evidence="18">
    <location>
        <begin position="3"/>
        <end position="110"/>
    </location>
</feature>
<dbReference type="PROSITE" id="PS50851">
    <property type="entry name" value="CHEW"/>
    <property type="match status" value="1"/>
</dbReference>
<dbReference type="Gene3D" id="3.30.565.10">
    <property type="entry name" value="Histidine kinase-like ATPase, C-terminal domain"/>
    <property type="match status" value="1"/>
</dbReference>
<keyword evidence="10" id="KW-0418">Kinase</keyword>
<dbReference type="SMART" id="SM00387">
    <property type="entry name" value="HATPase_c"/>
    <property type="match status" value="1"/>
</dbReference>
<keyword evidence="9" id="KW-0547">Nucleotide-binding</keyword>
<protein>
    <recommendedName>
        <fullName evidence="4">Chemotaxis protein CheA</fullName>
        <ecNumber evidence="3">2.7.13.3</ecNumber>
    </recommendedName>
</protein>
<evidence type="ECO:0000313" key="20">
    <source>
        <dbReference type="Proteomes" id="UP000622405"/>
    </source>
</evidence>
<evidence type="ECO:0000256" key="15">
    <source>
        <dbReference type="SAM" id="MobiDB-lite"/>
    </source>
</evidence>
<evidence type="ECO:0000256" key="14">
    <source>
        <dbReference type="PROSITE-ProRule" id="PRU00110"/>
    </source>
</evidence>
<dbReference type="SUPFAM" id="SSF47226">
    <property type="entry name" value="Histidine-containing phosphotransfer domain, HPT domain"/>
    <property type="match status" value="1"/>
</dbReference>
<dbReference type="InterPro" id="IPR004358">
    <property type="entry name" value="Sig_transdc_His_kin-like_C"/>
</dbReference>
<evidence type="ECO:0000256" key="1">
    <source>
        <dbReference type="ARBA" id="ARBA00000085"/>
    </source>
</evidence>
<feature type="domain" description="CheW-like" evidence="17">
    <location>
        <begin position="572"/>
        <end position="710"/>
    </location>
</feature>
<name>A0ABR6YUI6_9FIRM</name>
<dbReference type="SMART" id="SM00260">
    <property type="entry name" value="CheW"/>
    <property type="match status" value="1"/>
</dbReference>
<evidence type="ECO:0000259" key="17">
    <source>
        <dbReference type="PROSITE" id="PS50851"/>
    </source>
</evidence>
<dbReference type="Pfam" id="PF02895">
    <property type="entry name" value="H-kinase_dim"/>
    <property type="match status" value="1"/>
</dbReference>
<evidence type="ECO:0000256" key="4">
    <source>
        <dbReference type="ARBA" id="ARBA00021495"/>
    </source>
</evidence>
<keyword evidence="6" id="KW-0145">Chemotaxis</keyword>
<keyword evidence="8" id="KW-0808">Transferase</keyword>
<evidence type="ECO:0000256" key="9">
    <source>
        <dbReference type="ARBA" id="ARBA00022741"/>
    </source>
</evidence>
<feature type="compositionally biased region" description="Polar residues" evidence="15">
    <location>
        <begin position="167"/>
        <end position="178"/>
    </location>
</feature>
<dbReference type="SUPFAM" id="SSF55874">
    <property type="entry name" value="ATPase domain of HSP90 chaperone/DNA topoisomerase II/histidine kinase"/>
    <property type="match status" value="1"/>
</dbReference>
<dbReference type="PRINTS" id="PR00344">
    <property type="entry name" value="BCTRLSENSOR"/>
</dbReference>
<keyword evidence="7 14" id="KW-0597">Phosphoprotein</keyword>
<dbReference type="PROSITE" id="PS50894">
    <property type="entry name" value="HPT"/>
    <property type="match status" value="1"/>
</dbReference>
<dbReference type="Gene3D" id="1.10.287.560">
    <property type="entry name" value="Histidine kinase CheA-like, homodimeric domain"/>
    <property type="match status" value="1"/>
</dbReference>
<reference evidence="19 20" key="1">
    <citation type="journal article" date="2020" name="mSystems">
        <title>Defining Genomic and Predicted Metabolic Features of the Acetobacterium Genus.</title>
        <authorList>
            <person name="Ross D.E."/>
            <person name="Marshall C.W."/>
            <person name="Gulliver D."/>
            <person name="May H.D."/>
            <person name="Norman R.S."/>
        </authorList>
    </citation>
    <scope>NUCLEOTIDE SEQUENCE [LARGE SCALE GENOMIC DNA]</scope>
    <source>
        <strain evidence="19 20">DSM 4132</strain>
    </source>
</reference>